<evidence type="ECO:0000256" key="6">
    <source>
        <dbReference type="ARBA" id="ARBA00022989"/>
    </source>
</evidence>
<comment type="similarity">
    <text evidence="2">Belongs to the major facilitator superfamily.</text>
</comment>
<evidence type="ECO:0000256" key="8">
    <source>
        <dbReference type="SAM" id="Phobius"/>
    </source>
</evidence>
<dbReference type="InterPro" id="IPR011701">
    <property type="entry name" value="MFS"/>
</dbReference>
<feature type="domain" description="Major facilitator superfamily (MFS) profile" evidence="9">
    <location>
        <begin position="13"/>
        <end position="402"/>
    </location>
</feature>
<feature type="transmembrane region" description="Helical" evidence="8">
    <location>
        <begin position="173"/>
        <end position="193"/>
    </location>
</feature>
<comment type="subcellular location">
    <subcellularLocation>
        <location evidence="1">Cell membrane</location>
        <topology evidence="1">Multi-pass membrane protein</topology>
    </subcellularLocation>
</comment>
<feature type="transmembrane region" description="Helical" evidence="8">
    <location>
        <begin position="110"/>
        <end position="132"/>
    </location>
</feature>
<dbReference type="PROSITE" id="PS50850">
    <property type="entry name" value="MFS"/>
    <property type="match status" value="1"/>
</dbReference>
<feature type="transmembrane region" description="Helical" evidence="8">
    <location>
        <begin position="56"/>
        <end position="77"/>
    </location>
</feature>
<organism evidence="10 11">
    <name type="scientific">Paenibacillus albiflavus</name>
    <dbReference type="NCBI Taxonomy" id="2545760"/>
    <lineage>
        <taxon>Bacteria</taxon>
        <taxon>Bacillati</taxon>
        <taxon>Bacillota</taxon>
        <taxon>Bacilli</taxon>
        <taxon>Bacillales</taxon>
        <taxon>Paenibacillaceae</taxon>
        <taxon>Paenibacillus</taxon>
    </lineage>
</organism>
<dbReference type="PANTHER" id="PTHR43271:SF2">
    <property type="entry name" value="BLL2771 PROTEIN"/>
    <property type="match status" value="1"/>
</dbReference>
<keyword evidence="11" id="KW-1185">Reference proteome</keyword>
<evidence type="ECO:0000259" key="9">
    <source>
        <dbReference type="PROSITE" id="PS50850"/>
    </source>
</evidence>
<feature type="transmembrane region" description="Helical" evidence="8">
    <location>
        <begin position="225"/>
        <end position="243"/>
    </location>
</feature>
<proteinExistence type="inferred from homology"/>
<keyword evidence="6 8" id="KW-1133">Transmembrane helix</keyword>
<dbReference type="Pfam" id="PF07690">
    <property type="entry name" value="MFS_1"/>
    <property type="match status" value="1"/>
</dbReference>
<dbReference type="Gene3D" id="1.20.1250.20">
    <property type="entry name" value="MFS general substrate transporter like domains"/>
    <property type="match status" value="1"/>
</dbReference>
<evidence type="ECO:0000256" key="7">
    <source>
        <dbReference type="ARBA" id="ARBA00023136"/>
    </source>
</evidence>
<evidence type="ECO:0000256" key="2">
    <source>
        <dbReference type="ARBA" id="ARBA00008335"/>
    </source>
</evidence>
<keyword evidence="7 8" id="KW-0472">Membrane</keyword>
<feature type="transmembrane region" description="Helical" evidence="8">
    <location>
        <begin position="314"/>
        <end position="338"/>
    </location>
</feature>
<feature type="transmembrane region" description="Helical" evidence="8">
    <location>
        <begin position="21"/>
        <end position="44"/>
    </location>
</feature>
<evidence type="ECO:0000313" key="10">
    <source>
        <dbReference type="EMBL" id="TCZ73019.1"/>
    </source>
</evidence>
<evidence type="ECO:0000256" key="1">
    <source>
        <dbReference type="ARBA" id="ARBA00004651"/>
    </source>
</evidence>
<accession>A0A4R4E0V8</accession>
<feature type="transmembrane region" description="Helical" evidence="8">
    <location>
        <begin position="263"/>
        <end position="283"/>
    </location>
</feature>
<feature type="transmembrane region" description="Helical" evidence="8">
    <location>
        <begin position="379"/>
        <end position="398"/>
    </location>
</feature>
<sequence length="402" mass="43526">MIFLNSSASPRIHFATRSLTILLVWCAIAVLCSLYAAIPLLPLIGEEFNTPLTTTAWTGTSFSIGYMIGCLFFGALSDRYGTRLIILIGMFLLAIISPLVGLSTSLLSIILMRAFQGIIAASYAPAALAYIAESYPEHSKITTLGYLSTGMLSAGVIGQLFSGAITATLHWSYVFYSLGIIYLISAMLLTWTFRQNQSIRIRLHSSSTSYSLRQQYMAVIGNRKLYPVFLITITILFAFVAMYTLLGVQLNSSTFNLSQGDILLVRGFGIVGILLSPLAGELVKRMRFTMILKMNLAISLFSAIAMGYSTGVTIVVFFSICFVAGIALTTPILVALISRLAEAGTATLAINLYSLVLFLGAALGPLAAAYSIVYVGLQLSYALLALLLSLSFITTYFVHKID</sequence>
<dbReference type="SUPFAM" id="SSF103473">
    <property type="entry name" value="MFS general substrate transporter"/>
    <property type="match status" value="1"/>
</dbReference>
<keyword evidence="3" id="KW-0813">Transport</keyword>
<dbReference type="InterPro" id="IPR020846">
    <property type="entry name" value="MFS_dom"/>
</dbReference>
<dbReference type="InterPro" id="IPR036259">
    <property type="entry name" value="MFS_trans_sf"/>
</dbReference>
<evidence type="ECO:0000256" key="5">
    <source>
        <dbReference type="ARBA" id="ARBA00022692"/>
    </source>
</evidence>
<keyword evidence="4" id="KW-1003">Cell membrane</keyword>
<evidence type="ECO:0000256" key="4">
    <source>
        <dbReference type="ARBA" id="ARBA00022475"/>
    </source>
</evidence>
<dbReference type="OrthoDB" id="9781156at2"/>
<keyword evidence="5 8" id="KW-0812">Transmembrane</keyword>
<feature type="transmembrane region" description="Helical" evidence="8">
    <location>
        <begin position="84"/>
        <end position="104"/>
    </location>
</feature>
<name>A0A4R4E0V8_9BACL</name>
<evidence type="ECO:0000256" key="3">
    <source>
        <dbReference type="ARBA" id="ARBA00022448"/>
    </source>
</evidence>
<dbReference type="AlphaFoldDB" id="A0A4R4E0V8"/>
<reference evidence="10 11" key="1">
    <citation type="submission" date="2019-03" db="EMBL/GenBank/DDBJ databases">
        <authorList>
            <person name="Kim M.K.M."/>
        </authorList>
    </citation>
    <scope>NUCLEOTIDE SEQUENCE [LARGE SCALE GENOMIC DNA]</scope>
    <source>
        <strain evidence="10 11">18JY21-1</strain>
    </source>
</reference>
<dbReference type="GO" id="GO:0022857">
    <property type="term" value="F:transmembrane transporter activity"/>
    <property type="evidence" value="ECO:0007669"/>
    <property type="project" value="InterPro"/>
</dbReference>
<dbReference type="PANTHER" id="PTHR43271">
    <property type="entry name" value="BLL2771 PROTEIN"/>
    <property type="match status" value="1"/>
</dbReference>
<protein>
    <submittedName>
        <fullName evidence="10">MFS transporter</fullName>
    </submittedName>
</protein>
<feature type="transmembrane region" description="Helical" evidence="8">
    <location>
        <begin position="350"/>
        <end position="373"/>
    </location>
</feature>
<comment type="caution">
    <text evidence="10">The sequence shown here is derived from an EMBL/GenBank/DDBJ whole genome shotgun (WGS) entry which is preliminary data.</text>
</comment>
<feature type="transmembrane region" description="Helical" evidence="8">
    <location>
        <begin position="290"/>
        <end position="308"/>
    </location>
</feature>
<evidence type="ECO:0000313" key="11">
    <source>
        <dbReference type="Proteomes" id="UP000295418"/>
    </source>
</evidence>
<dbReference type="GO" id="GO:0005886">
    <property type="term" value="C:plasma membrane"/>
    <property type="evidence" value="ECO:0007669"/>
    <property type="project" value="UniProtKB-SubCell"/>
</dbReference>
<dbReference type="EMBL" id="SKFG01000035">
    <property type="protein sequence ID" value="TCZ73019.1"/>
    <property type="molecule type" value="Genomic_DNA"/>
</dbReference>
<feature type="transmembrane region" description="Helical" evidence="8">
    <location>
        <begin position="144"/>
        <end position="167"/>
    </location>
</feature>
<gene>
    <name evidence="10" type="ORF">E0485_21600</name>
</gene>
<dbReference type="Proteomes" id="UP000295418">
    <property type="component" value="Unassembled WGS sequence"/>
</dbReference>